<proteinExistence type="predicted"/>
<accession>A0AAD2HXB6</accession>
<dbReference type="InterPro" id="IPR018466">
    <property type="entry name" value="Kre9/Knh1-like_N"/>
</dbReference>
<organism evidence="4 5">
    <name type="scientific">Mycena citricolor</name>
    <dbReference type="NCBI Taxonomy" id="2018698"/>
    <lineage>
        <taxon>Eukaryota</taxon>
        <taxon>Fungi</taxon>
        <taxon>Dikarya</taxon>
        <taxon>Basidiomycota</taxon>
        <taxon>Agaricomycotina</taxon>
        <taxon>Agaricomycetes</taxon>
        <taxon>Agaricomycetidae</taxon>
        <taxon>Agaricales</taxon>
        <taxon>Marasmiineae</taxon>
        <taxon>Mycenaceae</taxon>
        <taxon>Mycena</taxon>
    </lineage>
</organism>
<evidence type="ECO:0000259" key="3">
    <source>
        <dbReference type="Pfam" id="PF10342"/>
    </source>
</evidence>
<sequence length="128" mass="13775">MKFTTTFVTLVSAMLSVSGAAAVVPPHVLDVFEPPITSPTTGDVWTVGWKTNITWDVSHAPKQITNNQGRIMLRKANYTTPLILAEGFNITVGQVEIIVPSVITGDDYQLVLFGSSGNFSPYFTISGA</sequence>
<feature type="signal peptide" evidence="2">
    <location>
        <begin position="1"/>
        <end position="22"/>
    </location>
</feature>
<evidence type="ECO:0000256" key="1">
    <source>
        <dbReference type="ARBA" id="ARBA00022729"/>
    </source>
</evidence>
<evidence type="ECO:0000256" key="2">
    <source>
        <dbReference type="SAM" id="SignalP"/>
    </source>
</evidence>
<keyword evidence="5" id="KW-1185">Reference proteome</keyword>
<feature type="domain" description="Yeast cell wall synthesis Kre9/Knh1-like N-terminal" evidence="3">
    <location>
        <begin position="38"/>
        <end position="125"/>
    </location>
</feature>
<keyword evidence="1 2" id="KW-0732">Signal</keyword>
<name>A0AAD2HXB6_9AGAR</name>
<evidence type="ECO:0000313" key="4">
    <source>
        <dbReference type="EMBL" id="CAK5283560.1"/>
    </source>
</evidence>
<dbReference type="Pfam" id="PF10342">
    <property type="entry name" value="Kre9_KNH"/>
    <property type="match status" value="1"/>
</dbReference>
<comment type="caution">
    <text evidence="4">The sequence shown here is derived from an EMBL/GenBank/DDBJ whole genome shotgun (WGS) entry which is preliminary data.</text>
</comment>
<reference evidence="4" key="1">
    <citation type="submission" date="2023-11" db="EMBL/GenBank/DDBJ databases">
        <authorList>
            <person name="De Vega J J."/>
            <person name="De Vega J J."/>
        </authorList>
    </citation>
    <scope>NUCLEOTIDE SEQUENCE</scope>
</reference>
<feature type="chain" id="PRO_5042013402" description="Yeast cell wall synthesis Kre9/Knh1-like N-terminal domain-containing protein" evidence="2">
    <location>
        <begin position="23"/>
        <end position="128"/>
    </location>
</feature>
<dbReference type="EMBL" id="CAVNYO010000468">
    <property type="protein sequence ID" value="CAK5283560.1"/>
    <property type="molecule type" value="Genomic_DNA"/>
</dbReference>
<gene>
    <name evidence="4" type="ORF">MYCIT1_LOCUS36177</name>
</gene>
<evidence type="ECO:0000313" key="5">
    <source>
        <dbReference type="Proteomes" id="UP001295794"/>
    </source>
</evidence>
<protein>
    <recommendedName>
        <fullName evidence="3">Yeast cell wall synthesis Kre9/Knh1-like N-terminal domain-containing protein</fullName>
    </recommendedName>
</protein>
<dbReference type="AlphaFoldDB" id="A0AAD2HXB6"/>
<dbReference type="Proteomes" id="UP001295794">
    <property type="component" value="Unassembled WGS sequence"/>
</dbReference>